<proteinExistence type="predicted"/>
<gene>
    <name evidence="1" type="ORF">FHW36_107245</name>
</gene>
<evidence type="ECO:0000313" key="1">
    <source>
        <dbReference type="EMBL" id="TWF37318.1"/>
    </source>
</evidence>
<name>A0A561PGS3_9BACT</name>
<dbReference type="EMBL" id="VIWO01000007">
    <property type="protein sequence ID" value="TWF37318.1"/>
    <property type="molecule type" value="Genomic_DNA"/>
</dbReference>
<reference evidence="1 2" key="1">
    <citation type="submission" date="2019-06" db="EMBL/GenBank/DDBJ databases">
        <title>Sorghum-associated microbial communities from plants grown in Nebraska, USA.</title>
        <authorList>
            <person name="Schachtman D."/>
        </authorList>
    </citation>
    <scope>NUCLEOTIDE SEQUENCE [LARGE SCALE GENOMIC DNA]</scope>
    <source>
        <strain evidence="1 2">1209</strain>
    </source>
</reference>
<dbReference type="Proteomes" id="UP000320811">
    <property type="component" value="Unassembled WGS sequence"/>
</dbReference>
<comment type="caution">
    <text evidence="1">The sequence shown here is derived from an EMBL/GenBank/DDBJ whole genome shotgun (WGS) entry which is preliminary data.</text>
</comment>
<keyword evidence="2" id="KW-1185">Reference proteome</keyword>
<accession>A0A561PGS3</accession>
<evidence type="ECO:0000313" key="2">
    <source>
        <dbReference type="Proteomes" id="UP000320811"/>
    </source>
</evidence>
<dbReference type="AlphaFoldDB" id="A0A561PGS3"/>
<sequence length="59" mass="6675">MGKTGPDNGMSRHLNNFGNTWKVFSSSNNNSQQTVTCQYAVLSFYCCSIADSWLKMFKK</sequence>
<organism evidence="1 2">
    <name type="scientific">Chitinophaga polysaccharea</name>
    <dbReference type="NCBI Taxonomy" id="1293035"/>
    <lineage>
        <taxon>Bacteria</taxon>
        <taxon>Pseudomonadati</taxon>
        <taxon>Bacteroidota</taxon>
        <taxon>Chitinophagia</taxon>
        <taxon>Chitinophagales</taxon>
        <taxon>Chitinophagaceae</taxon>
        <taxon>Chitinophaga</taxon>
    </lineage>
</organism>
<protein>
    <submittedName>
        <fullName evidence="1">Uncharacterized protein</fullName>
    </submittedName>
</protein>